<dbReference type="AlphaFoldDB" id="A0A502ELC3"/>
<sequence length="150" mass="17869">MKKEKVLVRDNQGTFLKMFKRKFKDEFEFYENSFEAINENETVEFDRCIYVVYNKSEFLDFLKLDKKGTNVLVCLFDKQLYSSLAFLEELKNLILLDGSKNKAEIIQDLKLYFKEKKDFSMPGTPKVISQNLNSIKSKFNNFDRALYFLM</sequence>
<dbReference type="EMBL" id="RCZH01000010">
    <property type="protein sequence ID" value="TPG38518.1"/>
    <property type="molecule type" value="Genomic_DNA"/>
</dbReference>
<evidence type="ECO:0000313" key="1">
    <source>
        <dbReference type="EMBL" id="TPG38518.1"/>
    </source>
</evidence>
<evidence type="ECO:0000313" key="2">
    <source>
        <dbReference type="Proteomes" id="UP000319700"/>
    </source>
</evidence>
<comment type="caution">
    <text evidence="1">The sequence shown here is derived from an EMBL/GenBank/DDBJ whole genome shotgun (WGS) entry which is preliminary data.</text>
</comment>
<name>A0A502ELC3_9FLAO</name>
<dbReference type="RefSeq" id="WP_140508996.1">
    <property type="nucleotide sequence ID" value="NZ_RCZH01000010.1"/>
</dbReference>
<dbReference type="OrthoDB" id="1375819at2"/>
<organism evidence="1 2">
    <name type="scientific">Flavobacterium pectinovorum</name>
    <dbReference type="NCBI Taxonomy" id="29533"/>
    <lineage>
        <taxon>Bacteria</taxon>
        <taxon>Pseudomonadati</taxon>
        <taxon>Bacteroidota</taxon>
        <taxon>Flavobacteriia</taxon>
        <taxon>Flavobacteriales</taxon>
        <taxon>Flavobacteriaceae</taxon>
        <taxon>Flavobacterium</taxon>
    </lineage>
</organism>
<dbReference type="Proteomes" id="UP000319700">
    <property type="component" value="Unassembled WGS sequence"/>
</dbReference>
<gene>
    <name evidence="1" type="ORF">EAH81_16500</name>
</gene>
<accession>A0A502ELC3</accession>
<reference evidence="1 2" key="1">
    <citation type="journal article" date="2019" name="Environ. Microbiol.">
        <title>Species interactions and distinct microbial communities in high Arctic permafrost affected cryosols are associated with the CH4 and CO2 gas fluxes.</title>
        <authorList>
            <person name="Altshuler I."/>
            <person name="Hamel J."/>
            <person name="Turney S."/>
            <person name="Magnuson E."/>
            <person name="Levesque R."/>
            <person name="Greer C."/>
            <person name="Whyte L.G."/>
        </authorList>
    </citation>
    <scope>NUCLEOTIDE SEQUENCE [LARGE SCALE GENOMIC DNA]</scope>
    <source>
        <strain evidence="1 2">42</strain>
    </source>
</reference>
<protein>
    <submittedName>
        <fullName evidence="1">Uncharacterized protein</fullName>
    </submittedName>
</protein>
<keyword evidence="2" id="KW-1185">Reference proteome</keyword>
<proteinExistence type="predicted"/>